<gene>
    <name evidence="2" type="ORF">DFH08DRAFT_403543</name>
</gene>
<evidence type="ECO:0000256" key="1">
    <source>
        <dbReference type="SAM" id="MobiDB-lite"/>
    </source>
</evidence>
<sequence length="360" mass="39056">MSHANLVVKRAVLRHCIQSTQFVPPPFPLVDAMDWPALINDKFRQTMILRGEEVFKISLFLLISPEFEHEPSASMMQVIRDLLLSTEILKEHCFANRQLLERGMSALGGLQAFVGCLWQSPGASAYAVMDWLHHLFSPLVAVATATYRKNGRSREQTNDRYAYSLCPSRLNCPLLLDHIFLTRLQMLQLADAVDPAQDDAPGESEVASTPAASDMPSPSGIERELVLLLDGNELPTSEAYNTLDQPPALLPALELAPPSTLGPGPVDILTAFSSNSAEHGGNLVLNLAVSLFQDALASGPDGQGALDPSQLRLATPTSNSPRKARTSHSSTKTTSRTPQIGPKTPSRRVEAQAPLTPVNV</sequence>
<feature type="region of interest" description="Disordered" evidence="1">
    <location>
        <begin position="195"/>
        <end position="218"/>
    </location>
</feature>
<comment type="caution">
    <text evidence="2">The sequence shown here is derived from an EMBL/GenBank/DDBJ whole genome shotgun (WGS) entry which is preliminary data.</text>
</comment>
<feature type="region of interest" description="Disordered" evidence="1">
    <location>
        <begin position="301"/>
        <end position="360"/>
    </location>
</feature>
<accession>A0AAD7AHM3</accession>
<keyword evidence="3" id="KW-1185">Reference proteome</keyword>
<dbReference type="Proteomes" id="UP001218218">
    <property type="component" value="Unassembled WGS sequence"/>
</dbReference>
<proteinExistence type="predicted"/>
<organism evidence="2 3">
    <name type="scientific">Mycena albidolilacea</name>
    <dbReference type="NCBI Taxonomy" id="1033008"/>
    <lineage>
        <taxon>Eukaryota</taxon>
        <taxon>Fungi</taxon>
        <taxon>Dikarya</taxon>
        <taxon>Basidiomycota</taxon>
        <taxon>Agaricomycotina</taxon>
        <taxon>Agaricomycetes</taxon>
        <taxon>Agaricomycetidae</taxon>
        <taxon>Agaricales</taxon>
        <taxon>Marasmiineae</taxon>
        <taxon>Mycenaceae</taxon>
        <taxon>Mycena</taxon>
    </lineage>
</organism>
<dbReference type="AlphaFoldDB" id="A0AAD7AHM3"/>
<dbReference type="EMBL" id="JARIHO010000006">
    <property type="protein sequence ID" value="KAJ7359108.1"/>
    <property type="molecule type" value="Genomic_DNA"/>
</dbReference>
<evidence type="ECO:0000313" key="2">
    <source>
        <dbReference type="EMBL" id="KAJ7359108.1"/>
    </source>
</evidence>
<name>A0AAD7AHM3_9AGAR</name>
<protein>
    <submittedName>
        <fullName evidence="2">Uncharacterized protein</fullName>
    </submittedName>
</protein>
<evidence type="ECO:0000313" key="3">
    <source>
        <dbReference type="Proteomes" id="UP001218218"/>
    </source>
</evidence>
<reference evidence="2" key="1">
    <citation type="submission" date="2023-03" db="EMBL/GenBank/DDBJ databases">
        <title>Massive genome expansion in bonnet fungi (Mycena s.s.) driven by repeated elements and novel gene families across ecological guilds.</title>
        <authorList>
            <consortium name="Lawrence Berkeley National Laboratory"/>
            <person name="Harder C.B."/>
            <person name="Miyauchi S."/>
            <person name="Viragh M."/>
            <person name="Kuo A."/>
            <person name="Thoen E."/>
            <person name="Andreopoulos B."/>
            <person name="Lu D."/>
            <person name="Skrede I."/>
            <person name="Drula E."/>
            <person name="Henrissat B."/>
            <person name="Morin E."/>
            <person name="Kohler A."/>
            <person name="Barry K."/>
            <person name="LaButti K."/>
            <person name="Morin E."/>
            <person name="Salamov A."/>
            <person name="Lipzen A."/>
            <person name="Mereny Z."/>
            <person name="Hegedus B."/>
            <person name="Baldrian P."/>
            <person name="Stursova M."/>
            <person name="Weitz H."/>
            <person name="Taylor A."/>
            <person name="Grigoriev I.V."/>
            <person name="Nagy L.G."/>
            <person name="Martin F."/>
            <person name="Kauserud H."/>
        </authorList>
    </citation>
    <scope>NUCLEOTIDE SEQUENCE</scope>
    <source>
        <strain evidence="2">CBHHK002</strain>
    </source>
</reference>
<feature type="compositionally biased region" description="Low complexity" evidence="1">
    <location>
        <begin position="327"/>
        <end position="337"/>
    </location>
</feature>